<feature type="domain" description="Methyltransferase" evidence="4">
    <location>
        <begin position="22"/>
        <end position="111"/>
    </location>
</feature>
<dbReference type="Proteomes" id="UP000530564">
    <property type="component" value="Unassembled WGS sequence"/>
</dbReference>
<dbReference type="GO" id="GO:0032259">
    <property type="term" value="P:methylation"/>
    <property type="evidence" value="ECO:0007669"/>
    <property type="project" value="UniProtKB-KW"/>
</dbReference>
<dbReference type="EMBL" id="JACIDK010000002">
    <property type="protein sequence ID" value="MBB3890997.1"/>
    <property type="molecule type" value="Genomic_DNA"/>
</dbReference>
<dbReference type="GO" id="GO:0008168">
    <property type="term" value="F:methyltransferase activity"/>
    <property type="evidence" value="ECO:0007669"/>
    <property type="project" value="UniProtKB-KW"/>
</dbReference>
<protein>
    <submittedName>
        <fullName evidence="5">SAM-dependent methyltransferase</fullName>
    </submittedName>
</protein>
<keyword evidence="6" id="KW-1185">Reference proteome</keyword>
<evidence type="ECO:0000256" key="3">
    <source>
        <dbReference type="ARBA" id="ARBA00022691"/>
    </source>
</evidence>
<dbReference type="SUPFAM" id="SSF53335">
    <property type="entry name" value="S-adenosyl-L-methionine-dependent methyltransferases"/>
    <property type="match status" value="1"/>
</dbReference>
<evidence type="ECO:0000256" key="1">
    <source>
        <dbReference type="ARBA" id="ARBA00022603"/>
    </source>
</evidence>
<evidence type="ECO:0000256" key="2">
    <source>
        <dbReference type="ARBA" id="ARBA00022679"/>
    </source>
</evidence>
<comment type="caution">
    <text evidence="5">The sequence shown here is derived from an EMBL/GenBank/DDBJ whole genome shotgun (WGS) entry which is preliminary data.</text>
</comment>
<reference evidence="5 6" key="1">
    <citation type="submission" date="2020-08" db="EMBL/GenBank/DDBJ databases">
        <title>Genomic Encyclopedia of Type Strains, Phase IV (KMG-IV): sequencing the most valuable type-strain genomes for metagenomic binning, comparative biology and taxonomic classification.</title>
        <authorList>
            <person name="Goeker M."/>
        </authorList>
    </citation>
    <scope>NUCLEOTIDE SEQUENCE [LARGE SCALE GENOMIC DNA]</scope>
    <source>
        <strain evidence="5 6">DSM 21793</strain>
    </source>
</reference>
<sequence>MSPPARIAWALELLAPARGERVLEIGCGSGVAAAELVAAGCEVTALDRSAKAIEAAAARLGRRSRLICGALETADLPAAAFDAILAINVNLFWTTDGAGLAALRRTLAPGGRLALVFDAPGEAQAKRIGEALGANLAAAGLAFDLRKGPGRLVAALARA</sequence>
<dbReference type="CDD" id="cd02440">
    <property type="entry name" value="AdoMet_MTases"/>
    <property type="match status" value="1"/>
</dbReference>
<dbReference type="RefSeq" id="WP_183771519.1">
    <property type="nucleotide sequence ID" value="NZ_JACIDK010000002.1"/>
</dbReference>
<dbReference type="Gene3D" id="3.40.50.150">
    <property type="entry name" value="Vaccinia Virus protein VP39"/>
    <property type="match status" value="1"/>
</dbReference>
<dbReference type="Pfam" id="PF13649">
    <property type="entry name" value="Methyltransf_25"/>
    <property type="match status" value="1"/>
</dbReference>
<keyword evidence="3" id="KW-0949">S-adenosyl-L-methionine</keyword>
<evidence type="ECO:0000259" key="4">
    <source>
        <dbReference type="Pfam" id="PF13649"/>
    </source>
</evidence>
<dbReference type="PANTHER" id="PTHR43464:SF19">
    <property type="entry name" value="UBIQUINONE BIOSYNTHESIS O-METHYLTRANSFERASE, MITOCHONDRIAL"/>
    <property type="match status" value="1"/>
</dbReference>
<evidence type="ECO:0000313" key="6">
    <source>
        <dbReference type="Proteomes" id="UP000530564"/>
    </source>
</evidence>
<dbReference type="PANTHER" id="PTHR43464">
    <property type="entry name" value="METHYLTRANSFERASE"/>
    <property type="match status" value="1"/>
</dbReference>
<keyword evidence="2 5" id="KW-0808">Transferase</keyword>
<dbReference type="InterPro" id="IPR041698">
    <property type="entry name" value="Methyltransf_25"/>
</dbReference>
<keyword evidence="1 5" id="KW-0489">Methyltransferase</keyword>
<organism evidence="5 6">
    <name type="scientific">Phenylobacterium haematophilum</name>
    <dbReference type="NCBI Taxonomy" id="98513"/>
    <lineage>
        <taxon>Bacteria</taxon>
        <taxon>Pseudomonadati</taxon>
        <taxon>Pseudomonadota</taxon>
        <taxon>Alphaproteobacteria</taxon>
        <taxon>Caulobacterales</taxon>
        <taxon>Caulobacteraceae</taxon>
        <taxon>Phenylobacterium</taxon>
    </lineage>
</organism>
<name>A0A840A0W9_9CAUL</name>
<gene>
    <name evidence="5" type="ORF">GGQ61_001714</name>
</gene>
<dbReference type="AlphaFoldDB" id="A0A840A0W9"/>
<proteinExistence type="predicted"/>
<evidence type="ECO:0000313" key="5">
    <source>
        <dbReference type="EMBL" id="MBB3890997.1"/>
    </source>
</evidence>
<dbReference type="InterPro" id="IPR029063">
    <property type="entry name" value="SAM-dependent_MTases_sf"/>
</dbReference>
<accession>A0A840A0W9</accession>